<dbReference type="SUPFAM" id="SSF49363">
    <property type="entry name" value="Purple acid phosphatase, N-terminal domain"/>
    <property type="match status" value="1"/>
</dbReference>
<dbReference type="SUPFAM" id="SSF56300">
    <property type="entry name" value="Metallo-dependent phosphatases"/>
    <property type="match status" value="1"/>
</dbReference>
<dbReference type="AlphaFoldDB" id="A7S4Y2"/>
<dbReference type="EC" id="3.1.3.2" evidence="3"/>
<keyword evidence="8" id="KW-1185">Reference proteome</keyword>
<dbReference type="PANTHER" id="PTHR45867:SF10">
    <property type="entry name" value="PURPLE ACID PHOSPHATASE"/>
    <property type="match status" value="1"/>
</dbReference>
<feature type="domain" description="Purple acid phosphatase N-terminal" evidence="6">
    <location>
        <begin position="1"/>
        <end position="80"/>
    </location>
</feature>
<gene>
    <name evidence="7" type="ORF">NEMVEDRAFT_v1g185711</name>
</gene>
<dbReference type="InterPro" id="IPR015914">
    <property type="entry name" value="PAPs_N"/>
</dbReference>
<dbReference type="Gene3D" id="3.60.21.10">
    <property type="match status" value="1"/>
</dbReference>
<proteinExistence type="inferred from homology"/>
<dbReference type="EMBL" id="DS469580">
    <property type="protein sequence ID" value="EDO41277.1"/>
    <property type="molecule type" value="Genomic_DNA"/>
</dbReference>
<dbReference type="InterPro" id="IPR029052">
    <property type="entry name" value="Metallo-depent_PP-like"/>
</dbReference>
<dbReference type="InterPro" id="IPR041792">
    <property type="entry name" value="MPP_PAP"/>
</dbReference>
<evidence type="ECO:0000259" key="5">
    <source>
        <dbReference type="Pfam" id="PF14008"/>
    </source>
</evidence>
<comment type="similarity">
    <text evidence="3">Belongs to the metallophosphoesterase superfamily. Purple acid phosphatase family.</text>
</comment>
<dbReference type="GO" id="GO:0003993">
    <property type="term" value="F:acid phosphatase activity"/>
    <property type="evidence" value="ECO:0007669"/>
    <property type="project" value="UniProtKB-EC"/>
</dbReference>
<dbReference type="Pfam" id="PF16656">
    <property type="entry name" value="Pur_ac_phosph_N"/>
    <property type="match status" value="1"/>
</dbReference>
<dbReference type="Gene3D" id="2.60.40.380">
    <property type="entry name" value="Purple acid phosphatase-like, N-terminal"/>
    <property type="match status" value="1"/>
</dbReference>
<evidence type="ECO:0000259" key="4">
    <source>
        <dbReference type="Pfam" id="PF00149"/>
    </source>
</evidence>
<keyword evidence="2" id="KW-0325">Glycoprotein</keyword>
<feature type="domain" description="Purple acid phosphatase C-terminal" evidence="5">
    <location>
        <begin position="320"/>
        <end position="381"/>
    </location>
</feature>
<organism evidence="7 8">
    <name type="scientific">Nematostella vectensis</name>
    <name type="common">Starlet sea anemone</name>
    <dbReference type="NCBI Taxonomy" id="45351"/>
    <lineage>
        <taxon>Eukaryota</taxon>
        <taxon>Metazoa</taxon>
        <taxon>Cnidaria</taxon>
        <taxon>Anthozoa</taxon>
        <taxon>Hexacorallia</taxon>
        <taxon>Actiniaria</taxon>
        <taxon>Edwardsiidae</taxon>
        <taxon>Nematostella</taxon>
    </lineage>
</organism>
<sequence>MVITWVTLDLTPHSVVEYNKQGYPKFELRAIGTVTKFVNGGSLNRTEYIHRVTLKDLTPTQSYVYHCGGPDGWSEEFNFKARRDGVDWSPRLAIFGDLGNKNARSLPFLQEEVQKGDYDAIIHVGDFAYDLFTNNGTYGDEFMRQIQPIAALVPYMTCPGNHESAYNFSDYKNRFSMPGNTNGMYYSWNIGPVHFISISTEVYFSTYYGYDLIDYQYAWLERDLKEATSKENRTLRPWIFAMGHRPMYCSNLDRDDCTNHLSIVRTGIPEKNKPGLEDLFYEYGVDVLLWAHEHSYERLWPLYNKQMCNGTKGAYINPCAPVHIITGSAGCSEDHDKFKKDYGPWTAFRSEDYGYTRMTIHNKTHIYFDQFSVDKEKVIDSAWVIKDRHESYSKSSHSIQDL</sequence>
<feature type="domain" description="Calcineurin-like phosphoesterase" evidence="4">
    <location>
        <begin position="91"/>
        <end position="296"/>
    </location>
</feature>
<keyword evidence="3" id="KW-0378">Hydrolase</keyword>
<dbReference type="Proteomes" id="UP000001593">
    <property type="component" value="Unassembled WGS sequence"/>
</dbReference>
<dbReference type="CDD" id="cd00839">
    <property type="entry name" value="MPP_PAPs"/>
    <property type="match status" value="1"/>
</dbReference>
<accession>A7S4Y2</accession>
<evidence type="ECO:0000259" key="6">
    <source>
        <dbReference type="Pfam" id="PF16656"/>
    </source>
</evidence>
<evidence type="ECO:0000256" key="3">
    <source>
        <dbReference type="RuleBase" id="RU361203"/>
    </source>
</evidence>
<dbReference type="Pfam" id="PF14008">
    <property type="entry name" value="Metallophos_C"/>
    <property type="match status" value="1"/>
</dbReference>
<dbReference type="InterPro" id="IPR008963">
    <property type="entry name" value="Purple_acid_Pase-like_N"/>
</dbReference>
<evidence type="ECO:0000313" key="7">
    <source>
        <dbReference type="EMBL" id="EDO41277.1"/>
    </source>
</evidence>
<dbReference type="InParanoid" id="A7S4Y2"/>
<dbReference type="eggNOG" id="KOG1378">
    <property type="taxonomic scope" value="Eukaryota"/>
</dbReference>
<protein>
    <recommendedName>
        <fullName evidence="3">Purple acid phosphatase</fullName>
        <ecNumber evidence="3">3.1.3.2</ecNumber>
    </recommendedName>
</protein>
<dbReference type="OMA" id="SSMWITW"/>
<dbReference type="PANTHER" id="PTHR45867">
    <property type="entry name" value="PURPLE ACID PHOSPHATASE"/>
    <property type="match status" value="1"/>
</dbReference>
<name>A7S4Y2_NEMVE</name>
<keyword evidence="1" id="KW-0732">Signal</keyword>
<dbReference type="PhylomeDB" id="A7S4Y2"/>
<comment type="catalytic activity">
    <reaction evidence="3">
        <text>a phosphate monoester + H2O = an alcohol + phosphate</text>
        <dbReference type="Rhea" id="RHEA:15017"/>
        <dbReference type="ChEBI" id="CHEBI:15377"/>
        <dbReference type="ChEBI" id="CHEBI:30879"/>
        <dbReference type="ChEBI" id="CHEBI:43474"/>
        <dbReference type="ChEBI" id="CHEBI:67140"/>
        <dbReference type="EC" id="3.1.3.2"/>
    </reaction>
</comment>
<dbReference type="KEGG" id="nve:5513001"/>
<dbReference type="Pfam" id="PF00149">
    <property type="entry name" value="Metallophos"/>
    <property type="match status" value="1"/>
</dbReference>
<dbReference type="GO" id="GO:0046872">
    <property type="term" value="F:metal ion binding"/>
    <property type="evidence" value="ECO:0007669"/>
    <property type="project" value="InterPro"/>
</dbReference>
<dbReference type="InterPro" id="IPR025733">
    <property type="entry name" value="PAPs_C"/>
</dbReference>
<reference evidence="7 8" key="1">
    <citation type="journal article" date="2007" name="Science">
        <title>Sea anemone genome reveals ancestral eumetazoan gene repertoire and genomic organization.</title>
        <authorList>
            <person name="Putnam N.H."/>
            <person name="Srivastava M."/>
            <person name="Hellsten U."/>
            <person name="Dirks B."/>
            <person name="Chapman J."/>
            <person name="Salamov A."/>
            <person name="Terry A."/>
            <person name="Shapiro H."/>
            <person name="Lindquist E."/>
            <person name="Kapitonov V.V."/>
            <person name="Jurka J."/>
            <person name="Genikhovich G."/>
            <person name="Grigoriev I.V."/>
            <person name="Lucas S.M."/>
            <person name="Steele R.E."/>
            <person name="Finnerty J.R."/>
            <person name="Technau U."/>
            <person name="Martindale M.Q."/>
            <person name="Rokhsar D.S."/>
        </authorList>
    </citation>
    <scope>NUCLEOTIDE SEQUENCE [LARGE SCALE GENOMIC DNA]</scope>
    <source>
        <strain evidence="8">CH2 X CH6</strain>
    </source>
</reference>
<evidence type="ECO:0000313" key="8">
    <source>
        <dbReference type="Proteomes" id="UP000001593"/>
    </source>
</evidence>
<evidence type="ECO:0000256" key="2">
    <source>
        <dbReference type="ARBA" id="ARBA00023180"/>
    </source>
</evidence>
<dbReference type="InterPro" id="IPR004843">
    <property type="entry name" value="Calcineurin-like_PHP"/>
</dbReference>
<dbReference type="OrthoDB" id="45007at2759"/>
<dbReference type="HOGENOM" id="CLU_013387_5_0_1"/>
<evidence type="ECO:0000256" key="1">
    <source>
        <dbReference type="ARBA" id="ARBA00022729"/>
    </source>
</evidence>